<organism evidence="1 2">
    <name type="scientific">Rossellomorea marisflavi</name>
    <dbReference type="NCBI Taxonomy" id="189381"/>
    <lineage>
        <taxon>Bacteria</taxon>
        <taxon>Bacillati</taxon>
        <taxon>Bacillota</taxon>
        <taxon>Bacilli</taxon>
        <taxon>Bacillales</taxon>
        <taxon>Bacillaceae</taxon>
        <taxon>Rossellomorea</taxon>
    </lineage>
</organism>
<dbReference type="RefSeq" id="WP_048014041.1">
    <property type="nucleotide sequence ID" value="NZ_CP085398.1"/>
</dbReference>
<dbReference type="PATRIC" id="fig|189381.10.peg.1972"/>
<dbReference type="InterPro" id="IPR016181">
    <property type="entry name" value="Acyl_CoA_acyltransferase"/>
</dbReference>
<dbReference type="OrthoDB" id="2213517at2"/>
<proteinExistence type="predicted"/>
<dbReference type="InterPro" id="IPR040549">
    <property type="entry name" value="DUF5613"/>
</dbReference>
<dbReference type="InterPro" id="IPR000182">
    <property type="entry name" value="GNAT_dom"/>
</dbReference>
<accession>A0A0J5SWV6</accession>
<protein>
    <submittedName>
        <fullName evidence="1">Acetyltransferase</fullName>
    </submittedName>
</protein>
<dbReference type="Proteomes" id="UP000076510">
    <property type="component" value="Unassembled WGS sequence"/>
</dbReference>
<reference evidence="2" key="1">
    <citation type="submission" date="2016-01" db="EMBL/GenBank/DDBJ databases">
        <title>Whole genome sequencing of Bhargavaea cecembensis T14.</title>
        <authorList>
            <person name="Hong K.W."/>
        </authorList>
    </citation>
    <scope>NUCLEOTIDE SEQUENCE [LARGE SCALE GENOMIC DNA]</scope>
    <source>
        <strain evidence="2">M19</strain>
    </source>
</reference>
<gene>
    <name evidence="1" type="ORF">AV649_05815</name>
</gene>
<dbReference type="SUPFAM" id="SSF55729">
    <property type="entry name" value="Acyl-CoA N-acyltransferases (Nat)"/>
    <property type="match status" value="1"/>
</dbReference>
<dbReference type="CDD" id="cd04301">
    <property type="entry name" value="NAT_SF"/>
    <property type="match status" value="1"/>
</dbReference>
<evidence type="ECO:0000313" key="1">
    <source>
        <dbReference type="EMBL" id="KZE45689.1"/>
    </source>
</evidence>
<evidence type="ECO:0000313" key="2">
    <source>
        <dbReference type="Proteomes" id="UP000076510"/>
    </source>
</evidence>
<dbReference type="Gene3D" id="3.40.630.30">
    <property type="match status" value="1"/>
</dbReference>
<dbReference type="AlphaFoldDB" id="A0A0J5SWV6"/>
<comment type="caution">
    <text evidence="1">The sequence shown here is derived from an EMBL/GenBank/DDBJ whole genome shotgun (WGS) entry which is preliminary data.</text>
</comment>
<name>A0A0J5SWV6_9BACI</name>
<dbReference type="GO" id="GO:0016747">
    <property type="term" value="F:acyltransferase activity, transferring groups other than amino-acyl groups"/>
    <property type="evidence" value="ECO:0007669"/>
    <property type="project" value="InterPro"/>
</dbReference>
<dbReference type="Pfam" id="PF18467">
    <property type="entry name" value="DUF5613"/>
    <property type="match status" value="1"/>
</dbReference>
<dbReference type="Pfam" id="PF00583">
    <property type="entry name" value="Acetyltransf_1"/>
    <property type="match status" value="1"/>
</dbReference>
<sequence length="250" mass="29631">MTHITYKNIHRDGRLVKENELYKHVHDPEFLERYSSNYIEFFRAPRLEEFREVADYLKAYHAARGQKHVKFHLPENKKPIDGLSDHLASRGFEISFTELYAIHPKDFPRMEDDPDIRVEVISDLDDYLAFQYEQDLIYGESFAKGKVTVHRQHFDDDHVTQLLAYYQGKPAGSVDVILKEGTAEIDGLMVHEDYRKKGIASRLQQRVMELYPDRTVILVADGEDTPREMYQKQNYRYQGFQYEIQKIYTE</sequence>
<dbReference type="EMBL" id="LQQY01000034">
    <property type="protein sequence ID" value="KZE45689.1"/>
    <property type="molecule type" value="Genomic_DNA"/>
</dbReference>
<dbReference type="PROSITE" id="PS51186">
    <property type="entry name" value="GNAT"/>
    <property type="match status" value="1"/>
</dbReference>
<keyword evidence="1" id="KW-0808">Transferase</keyword>